<evidence type="ECO:0000259" key="4">
    <source>
        <dbReference type="PROSITE" id="PS51930"/>
    </source>
</evidence>
<organism evidence="5 6">
    <name type="scientific">Candidatus Avidehalobacter gallistercoris</name>
    <dbReference type="NCBI Taxonomy" id="2840694"/>
    <lineage>
        <taxon>Bacteria</taxon>
        <taxon>Bacillati</taxon>
        <taxon>Bacillota</taxon>
        <taxon>Clostridia</taxon>
        <taxon>Eubacteriales</taxon>
        <taxon>Peptococcaceae</taxon>
        <taxon>Peptococcaceae incertae sedis</taxon>
        <taxon>Candidatus Avidehalobacter</taxon>
    </lineage>
</organism>
<reference evidence="5" key="1">
    <citation type="submission" date="2020-10" db="EMBL/GenBank/DDBJ databases">
        <authorList>
            <person name="Gilroy R."/>
        </authorList>
    </citation>
    <scope>NUCLEOTIDE SEQUENCE</scope>
    <source>
        <strain evidence="5">2830</strain>
    </source>
</reference>
<dbReference type="SUPFAM" id="SSF143414">
    <property type="entry name" value="CcmK-like"/>
    <property type="match status" value="1"/>
</dbReference>
<dbReference type="PROSITE" id="PS51930">
    <property type="entry name" value="BMC_2"/>
    <property type="match status" value="1"/>
</dbReference>
<dbReference type="PANTHER" id="PTHR33941:SF11">
    <property type="entry name" value="BACTERIAL MICROCOMPARTMENT SHELL PROTEIN PDUJ"/>
    <property type="match status" value="1"/>
</dbReference>
<evidence type="ECO:0000256" key="2">
    <source>
        <dbReference type="ARBA" id="ARBA00024446"/>
    </source>
</evidence>
<evidence type="ECO:0000256" key="3">
    <source>
        <dbReference type="PROSITE-ProRule" id="PRU01278"/>
    </source>
</evidence>
<dbReference type="Gene3D" id="3.30.70.1710">
    <property type="match status" value="1"/>
</dbReference>
<comment type="caution">
    <text evidence="5">The sequence shown here is derived from an EMBL/GenBank/DDBJ whole genome shotgun (WGS) entry which is preliminary data.</text>
</comment>
<dbReference type="Proteomes" id="UP000824124">
    <property type="component" value="Unassembled WGS sequence"/>
</dbReference>
<dbReference type="InterPro" id="IPR000249">
    <property type="entry name" value="BMC_dom"/>
</dbReference>
<dbReference type="InterPro" id="IPR044872">
    <property type="entry name" value="CcmK/CsoS1_BMC"/>
</dbReference>
<dbReference type="GO" id="GO:0031469">
    <property type="term" value="C:bacterial microcompartment"/>
    <property type="evidence" value="ECO:0007669"/>
    <property type="project" value="UniProtKB-SubCell"/>
</dbReference>
<dbReference type="InterPro" id="IPR050575">
    <property type="entry name" value="BMC_shell"/>
</dbReference>
<protein>
    <submittedName>
        <fullName evidence="5">BMC domain-containing protein</fullName>
    </submittedName>
</protein>
<accession>A0A9D1HL07</accession>
<comment type="subcellular location">
    <subcellularLocation>
        <location evidence="1">Bacterial microcompartment</location>
    </subcellularLocation>
</comment>
<sequence>MTETGGINCTDKRQLQRAEAALQGFRQHKQGEKSEFATEFQRLTDERLAAFGVLESLGLAALLSGCDAALKAGALKLLWLENLGGGRAAACFVGEAAELDRALKAGVAAAKRVEEWAFAQILTEPAPQLRKWLLTGAFCVQNMEVEHMIEPEEALPEVKRRVRLSNAATLLECTDGELKELVRRRAPQLSEKDLANMRRQDMVDWLANRGGLQ</sequence>
<evidence type="ECO:0000313" key="5">
    <source>
        <dbReference type="EMBL" id="HIU10685.1"/>
    </source>
</evidence>
<evidence type="ECO:0000256" key="1">
    <source>
        <dbReference type="ARBA" id="ARBA00024322"/>
    </source>
</evidence>
<dbReference type="EMBL" id="DVMH01000028">
    <property type="protein sequence ID" value="HIU10685.1"/>
    <property type="molecule type" value="Genomic_DNA"/>
</dbReference>
<proteinExistence type="inferred from homology"/>
<dbReference type="Pfam" id="PF00936">
    <property type="entry name" value="BMC"/>
    <property type="match status" value="1"/>
</dbReference>
<dbReference type="SMART" id="SM00877">
    <property type="entry name" value="BMC"/>
    <property type="match status" value="1"/>
</dbReference>
<comment type="similarity">
    <text evidence="3">Belongs to the bacterial microcompartments protein family.</text>
</comment>
<evidence type="ECO:0000313" key="6">
    <source>
        <dbReference type="Proteomes" id="UP000824124"/>
    </source>
</evidence>
<name>A0A9D1HL07_9FIRM</name>
<dbReference type="AlphaFoldDB" id="A0A9D1HL07"/>
<keyword evidence="2" id="KW-1283">Bacterial microcompartment</keyword>
<dbReference type="PANTHER" id="PTHR33941">
    <property type="entry name" value="PROPANEDIOL UTILIZATION PROTEIN PDUA"/>
    <property type="match status" value="1"/>
</dbReference>
<dbReference type="InterPro" id="IPR037233">
    <property type="entry name" value="CcmK-like_sf"/>
</dbReference>
<feature type="domain" description="BMC" evidence="4">
    <location>
        <begin position="50"/>
        <end position="134"/>
    </location>
</feature>
<gene>
    <name evidence="5" type="ORF">IAB00_05540</name>
</gene>
<reference evidence="5" key="2">
    <citation type="journal article" date="2021" name="PeerJ">
        <title>Extensive microbial diversity within the chicken gut microbiome revealed by metagenomics and culture.</title>
        <authorList>
            <person name="Gilroy R."/>
            <person name="Ravi A."/>
            <person name="Getino M."/>
            <person name="Pursley I."/>
            <person name="Horton D.L."/>
            <person name="Alikhan N.F."/>
            <person name="Baker D."/>
            <person name="Gharbi K."/>
            <person name="Hall N."/>
            <person name="Watson M."/>
            <person name="Adriaenssens E.M."/>
            <person name="Foster-Nyarko E."/>
            <person name="Jarju S."/>
            <person name="Secka A."/>
            <person name="Antonio M."/>
            <person name="Oren A."/>
            <person name="Chaudhuri R.R."/>
            <person name="La Ragione R."/>
            <person name="Hildebrand F."/>
            <person name="Pallen M.J."/>
        </authorList>
    </citation>
    <scope>NUCLEOTIDE SEQUENCE</scope>
    <source>
        <strain evidence="5">2830</strain>
    </source>
</reference>